<dbReference type="SUPFAM" id="SSF54928">
    <property type="entry name" value="RNA-binding domain, RBD"/>
    <property type="match status" value="1"/>
</dbReference>
<dbReference type="InterPro" id="IPR000504">
    <property type="entry name" value="RRM_dom"/>
</dbReference>
<keyword evidence="1" id="KW-0677">Repeat</keyword>
<dbReference type="SMART" id="SM00360">
    <property type="entry name" value="RRM"/>
    <property type="match status" value="1"/>
</dbReference>
<dbReference type="PANTHER" id="PTHR48025:SF1">
    <property type="entry name" value="RRM DOMAIN-CONTAINING PROTEIN"/>
    <property type="match status" value="1"/>
</dbReference>
<dbReference type="InterPro" id="IPR050502">
    <property type="entry name" value="Euk_RNA-bind_prot"/>
</dbReference>
<keyword evidence="2" id="KW-0694">RNA-binding</keyword>
<evidence type="ECO:0000313" key="6">
    <source>
        <dbReference type="Proteomes" id="UP000179057"/>
    </source>
</evidence>
<dbReference type="AlphaFoldDB" id="A0A1F8E016"/>
<proteinExistence type="predicted"/>
<evidence type="ECO:0000256" key="2">
    <source>
        <dbReference type="ARBA" id="ARBA00022884"/>
    </source>
</evidence>
<organism evidence="5 6">
    <name type="scientific">Candidatus Wolfebacteria bacterium RIFOXYD1_FULL_48_65</name>
    <dbReference type="NCBI Taxonomy" id="1802561"/>
    <lineage>
        <taxon>Bacteria</taxon>
        <taxon>Candidatus Wolfeibacteriota</taxon>
    </lineage>
</organism>
<dbReference type="Pfam" id="PF00076">
    <property type="entry name" value="RRM_1"/>
    <property type="match status" value="1"/>
</dbReference>
<sequence length="118" mass="12415">MGKKLYVGGLPYATTQDALNDLFSQAGTVESAMIIIDKMTGRSKGFGFVEMASDEDAEKAIDMFNGKDFEGRSLTVNVARPMEERAPRREGGGGGFGGGRGGDRGGRGGFGGGYRSSY</sequence>
<reference evidence="5 6" key="1">
    <citation type="journal article" date="2016" name="Nat. Commun.">
        <title>Thousands of microbial genomes shed light on interconnected biogeochemical processes in an aquifer system.</title>
        <authorList>
            <person name="Anantharaman K."/>
            <person name="Brown C.T."/>
            <person name="Hug L.A."/>
            <person name="Sharon I."/>
            <person name="Castelle C.J."/>
            <person name="Probst A.J."/>
            <person name="Thomas B.C."/>
            <person name="Singh A."/>
            <person name="Wilkins M.J."/>
            <person name="Karaoz U."/>
            <person name="Brodie E.L."/>
            <person name="Williams K.H."/>
            <person name="Hubbard S.S."/>
            <person name="Banfield J.F."/>
        </authorList>
    </citation>
    <scope>NUCLEOTIDE SEQUENCE [LARGE SCALE GENOMIC DNA]</scope>
</reference>
<evidence type="ECO:0000256" key="1">
    <source>
        <dbReference type="ARBA" id="ARBA00022737"/>
    </source>
</evidence>
<dbReference type="EMBL" id="MGIV01000014">
    <property type="protein sequence ID" value="OGM94194.1"/>
    <property type="molecule type" value="Genomic_DNA"/>
</dbReference>
<dbReference type="InterPro" id="IPR035979">
    <property type="entry name" value="RBD_domain_sf"/>
</dbReference>
<dbReference type="PANTHER" id="PTHR48025">
    <property type="entry name" value="OS02G0815200 PROTEIN"/>
    <property type="match status" value="1"/>
</dbReference>
<protein>
    <submittedName>
        <fullName evidence="5">RNA-binding protein</fullName>
    </submittedName>
</protein>
<dbReference type="InterPro" id="IPR012677">
    <property type="entry name" value="Nucleotide-bd_a/b_plait_sf"/>
</dbReference>
<gene>
    <name evidence="5" type="ORF">A2610_02730</name>
</gene>
<name>A0A1F8E016_9BACT</name>
<dbReference type="GO" id="GO:0003729">
    <property type="term" value="F:mRNA binding"/>
    <property type="evidence" value="ECO:0007669"/>
    <property type="project" value="TreeGrafter"/>
</dbReference>
<accession>A0A1F8E016</accession>
<dbReference type="Proteomes" id="UP000179057">
    <property type="component" value="Unassembled WGS sequence"/>
</dbReference>
<dbReference type="CDD" id="cd21608">
    <property type="entry name" value="RRM2_NsCP33_like"/>
    <property type="match status" value="1"/>
</dbReference>
<evidence type="ECO:0000256" key="3">
    <source>
        <dbReference type="SAM" id="MobiDB-lite"/>
    </source>
</evidence>
<feature type="compositionally biased region" description="Gly residues" evidence="3">
    <location>
        <begin position="107"/>
        <end position="118"/>
    </location>
</feature>
<feature type="compositionally biased region" description="Basic and acidic residues" evidence="3">
    <location>
        <begin position="81"/>
        <end position="91"/>
    </location>
</feature>
<evidence type="ECO:0000313" key="5">
    <source>
        <dbReference type="EMBL" id="OGM94194.1"/>
    </source>
</evidence>
<evidence type="ECO:0000259" key="4">
    <source>
        <dbReference type="PROSITE" id="PS50102"/>
    </source>
</evidence>
<dbReference type="Gene3D" id="3.30.70.330">
    <property type="match status" value="1"/>
</dbReference>
<feature type="region of interest" description="Disordered" evidence="3">
    <location>
        <begin position="79"/>
        <end position="118"/>
    </location>
</feature>
<feature type="domain" description="RRM" evidence="4">
    <location>
        <begin position="3"/>
        <end position="81"/>
    </location>
</feature>
<comment type="caution">
    <text evidence="5">The sequence shown here is derived from an EMBL/GenBank/DDBJ whole genome shotgun (WGS) entry which is preliminary data.</text>
</comment>
<dbReference type="InterPro" id="IPR048289">
    <property type="entry name" value="RRM2_NsCP33-like"/>
</dbReference>
<dbReference type="PROSITE" id="PS50102">
    <property type="entry name" value="RRM"/>
    <property type="match status" value="1"/>
</dbReference>